<dbReference type="RefSeq" id="WP_194453987.1">
    <property type="nucleotide sequence ID" value="NZ_CP063850.1"/>
</dbReference>
<gene>
    <name evidence="2" type="ORF">IRI77_37715</name>
</gene>
<sequence length="82" mass="8954">MSLRNSIVKLVQDTLCRGKELPVGDSESLLDAGVIDSLGMLELVKAIDKHFHITVEDEELSPDNLDSIDALTAYLKSKGVNE</sequence>
<evidence type="ECO:0000259" key="1">
    <source>
        <dbReference type="PROSITE" id="PS50075"/>
    </source>
</evidence>
<reference evidence="2 3" key="1">
    <citation type="submission" date="2020-10" db="EMBL/GenBank/DDBJ databases">
        <title>Complete genome sequence of Paludibaculum fermentans P105T, a facultatively anaerobic acidobacterium capable of dissimilatory Fe(III) reduction.</title>
        <authorList>
            <person name="Dedysh S.N."/>
            <person name="Beletsky A.V."/>
            <person name="Kulichevskaya I.S."/>
            <person name="Mardanov A.V."/>
            <person name="Ravin N.V."/>
        </authorList>
    </citation>
    <scope>NUCLEOTIDE SEQUENCE [LARGE SCALE GENOMIC DNA]</scope>
    <source>
        <strain evidence="2 3">P105</strain>
        <plasmid evidence="2 3">pPfer1</plasmid>
    </source>
</reference>
<dbReference type="KEGG" id="pfer:IRI77_37715"/>
<proteinExistence type="predicted"/>
<name>A0A7S7SPX3_PALFE</name>
<dbReference type="SUPFAM" id="SSF47336">
    <property type="entry name" value="ACP-like"/>
    <property type="match status" value="1"/>
</dbReference>
<organism evidence="2 3">
    <name type="scientific">Paludibaculum fermentans</name>
    <dbReference type="NCBI Taxonomy" id="1473598"/>
    <lineage>
        <taxon>Bacteria</taxon>
        <taxon>Pseudomonadati</taxon>
        <taxon>Acidobacteriota</taxon>
        <taxon>Terriglobia</taxon>
        <taxon>Bryobacterales</taxon>
        <taxon>Bryobacteraceae</taxon>
        <taxon>Paludibaculum</taxon>
    </lineage>
</organism>
<dbReference type="InterPro" id="IPR009081">
    <property type="entry name" value="PP-bd_ACP"/>
</dbReference>
<dbReference type="InterPro" id="IPR036736">
    <property type="entry name" value="ACP-like_sf"/>
</dbReference>
<dbReference type="Proteomes" id="UP000593892">
    <property type="component" value="Plasmid pPfer1"/>
</dbReference>
<accession>A0A7S7SPX3</accession>
<keyword evidence="2" id="KW-0614">Plasmid</keyword>
<geneLocation type="plasmid" evidence="2 3">
    <name>pPfer1</name>
</geneLocation>
<evidence type="ECO:0000313" key="3">
    <source>
        <dbReference type="Proteomes" id="UP000593892"/>
    </source>
</evidence>
<dbReference type="Gene3D" id="1.10.1200.10">
    <property type="entry name" value="ACP-like"/>
    <property type="match status" value="1"/>
</dbReference>
<protein>
    <submittedName>
        <fullName evidence="2">Acyl carrier protein</fullName>
    </submittedName>
</protein>
<feature type="domain" description="Carrier" evidence="1">
    <location>
        <begin position="1"/>
        <end position="79"/>
    </location>
</feature>
<evidence type="ECO:0000313" key="2">
    <source>
        <dbReference type="EMBL" id="QOY92333.1"/>
    </source>
</evidence>
<keyword evidence="3" id="KW-1185">Reference proteome</keyword>
<dbReference type="PROSITE" id="PS50075">
    <property type="entry name" value="CARRIER"/>
    <property type="match status" value="1"/>
</dbReference>
<dbReference type="AlphaFoldDB" id="A0A7S7SPX3"/>
<dbReference type="EMBL" id="CP063850">
    <property type="protein sequence ID" value="QOY92333.1"/>
    <property type="molecule type" value="Genomic_DNA"/>
</dbReference>
<dbReference type="Pfam" id="PF00550">
    <property type="entry name" value="PP-binding"/>
    <property type="match status" value="1"/>
</dbReference>